<protein>
    <recommendedName>
        <fullName evidence="4">protein-serine/threonine phosphatase</fullName>
        <ecNumber evidence="4">3.1.3.16</ecNumber>
    </recommendedName>
</protein>
<keyword evidence="7 9" id="KW-0904">Protein phosphatase</keyword>
<keyword evidence="12" id="KW-1185">Reference proteome</keyword>
<evidence type="ECO:0000256" key="1">
    <source>
        <dbReference type="ARBA" id="ARBA00001936"/>
    </source>
</evidence>
<keyword evidence="5" id="KW-0479">Metal-binding</keyword>
<dbReference type="AlphaFoldDB" id="A0AAU9FSC5"/>
<evidence type="ECO:0000256" key="3">
    <source>
        <dbReference type="ARBA" id="ARBA00006702"/>
    </source>
</evidence>
<keyword evidence="8" id="KW-0464">Manganese</keyword>
<name>A0AAU9FSC5_DROMD</name>
<dbReference type="InterPro" id="IPR001932">
    <property type="entry name" value="PPM-type_phosphatase-like_dom"/>
</dbReference>
<dbReference type="GO" id="GO:0046872">
    <property type="term" value="F:metal ion binding"/>
    <property type="evidence" value="ECO:0007669"/>
    <property type="project" value="UniProtKB-KW"/>
</dbReference>
<evidence type="ECO:0000256" key="7">
    <source>
        <dbReference type="ARBA" id="ARBA00022912"/>
    </source>
</evidence>
<dbReference type="EC" id="3.1.3.16" evidence="4"/>
<dbReference type="PANTHER" id="PTHR13832:SF565">
    <property type="entry name" value="AT28366P-RELATED"/>
    <property type="match status" value="1"/>
</dbReference>
<feature type="domain" description="PPM-type phosphatase" evidence="10">
    <location>
        <begin position="33"/>
        <end position="295"/>
    </location>
</feature>
<dbReference type="CDD" id="cd00143">
    <property type="entry name" value="PP2Cc"/>
    <property type="match status" value="1"/>
</dbReference>
<dbReference type="SUPFAM" id="SSF81606">
    <property type="entry name" value="PP2C-like"/>
    <property type="match status" value="1"/>
</dbReference>
<dbReference type="PANTHER" id="PTHR13832">
    <property type="entry name" value="PROTEIN PHOSPHATASE 2C"/>
    <property type="match status" value="1"/>
</dbReference>
<organism evidence="11 12">
    <name type="scientific">Drosophila madeirensis</name>
    <name type="common">Fruit fly</name>
    <dbReference type="NCBI Taxonomy" id="30013"/>
    <lineage>
        <taxon>Eukaryota</taxon>
        <taxon>Metazoa</taxon>
        <taxon>Ecdysozoa</taxon>
        <taxon>Arthropoda</taxon>
        <taxon>Hexapoda</taxon>
        <taxon>Insecta</taxon>
        <taxon>Pterygota</taxon>
        <taxon>Neoptera</taxon>
        <taxon>Endopterygota</taxon>
        <taxon>Diptera</taxon>
        <taxon>Brachycera</taxon>
        <taxon>Muscomorpha</taxon>
        <taxon>Ephydroidea</taxon>
        <taxon>Drosophilidae</taxon>
        <taxon>Drosophila</taxon>
        <taxon>Sophophora</taxon>
    </lineage>
</organism>
<sequence>MASCPFLKYIMGQSLSEPVTTKNTAECENSAFRVGSSSMQGWRYEMEDAHTHILSLPEDPTAAFFGVYDGHGGAGVAKFAGQHLHHFITKRLEYSDNNVEVALKRGFLDFDKEMQQNGSWQQKTAGSTAVVVLIKEQRLYCANAGDSRAIACIGGKVRALSMDHKPTDEAESSRIVAGGGYVELNRVNGSLALSRALGDFMYKRNMYMTPEEQIVTAYPDVEVADITEDWEFVVLACDGIWDVMSNLEVADFVRKRIASGLSPDCICEELLNSCLATDSNVGLGGDNMTAILVCFLHGKKYEDLVLRCGSNQQHVDGVGDIHQSSNVLDTTKSLLNEI</sequence>
<dbReference type="Pfam" id="PF00481">
    <property type="entry name" value="PP2C"/>
    <property type="match status" value="1"/>
</dbReference>
<dbReference type="InterPro" id="IPR000222">
    <property type="entry name" value="PP2C_BS"/>
</dbReference>
<dbReference type="InterPro" id="IPR015655">
    <property type="entry name" value="PP2C"/>
</dbReference>
<proteinExistence type="inferred from homology"/>
<evidence type="ECO:0000313" key="12">
    <source>
        <dbReference type="Proteomes" id="UP001500889"/>
    </source>
</evidence>
<dbReference type="Proteomes" id="UP001500889">
    <property type="component" value="Chromosome J"/>
</dbReference>
<dbReference type="SMART" id="SM00332">
    <property type="entry name" value="PP2Cc"/>
    <property type="match status" value="1"/>
</dbReference>
<evidence type="ECO:0000259" key="10">
    <source>
        <dbReference type="PROSITE" id="PS51746"/>
    </source>
</evidence>
<evidence type="ECO:0000256" key="5">
    <source>
        <dbReference type="ARBA" id="ARBA00022723"/>
    </source>
</evidence>
<evidence type="ECO:0000313" key="11">
    <source>
        <dbReference type="EMBL" id="BFF98433.1"/>
    </source>
</evidence>
<evidence type="ECO:0000256" key="4">
    <source>
        <dbReference type="ARBA" id="ARBA00013081"/>
    </source>
</evidence>
<reference evidence="11 12" key="1">
    <citation type="submission" date="2024-02" db="EMBL/GenBank/DDBJ databases">
        <title>A chromosome-level genome assembly of Drosophila madeirensis, a fruit fly species endemic to Madeira island.</title>
        <authorList>
            <person name="Tomihara K."/>
            <person name="Llopart A."/>
            <person name="Yamamoto D."/>
        </authorList>
    </citation>
    <scope>NUCLEOTIDE SEQUENCE [LARGE SCALE GENOMIC DNA]</scope>
    <source>
        <strain evidence="11 12">RF1</strain>
    </source>
</reference>
<dbReference type="EMBL" id="AP029265">
    <property type="protein sequence ID" value="BFF98433.1"/>
    <property type="molecule type" value="Genomic_DNA"/>
</dbReference>
<evidence type="ECO:0000256" key="8">
    <source>
        <dbReference type="ARBA" id="ARBA00023211"/>
    </source>
</evidence>
<dbReference type="PROSITE" id="PS01032">
    <property type="entry name" value="PPM_1"/>
    <property type="match status" value="1"/>
</dbReference>
<dbReference type="Gene3D" id="3.60.40.10">
    <property type="entry name" value="PPM-type phosphatase domain"/>
    <property type="match status" value="1"/>
</dbReference>
<dbReference type="PROSITE" id="PS51746">
    <property type="entry name" value="PPM_2"/>
    <property type="match status" value="1"/>
</dbReference>
<evidence type="ECO:0000256" key="2">
    <source>
        <dbReference type="ARBA" id="ARBA00001946"/>
    </source>
</evidence>
<dbReference type="GO" id="GO:0004722">
    <property type="term" value="F:protein serine/threonine phosphatase activity"/>
    <property type="evidence" value="ECO:0007669"/>
    <property type="project" value="UniProtKB-EC"/>
</dbReference>
<keyword evidence="6 9" id="KW-0378">Hydrolase</keyword>
<evidence type="ECO:0000256" key="9">
    <source>
        <dbReference type="RuleBase" id="RU003465"/>
    </source>
</evidence>
<dbReference type="FunFam" id="3.60.40.10:FF:000016">
    <property type="entry name" value="Protein phosphatase 2C"/>
    <property type="match status" value="1"/>
</dbReference>
<gene>
    <name evidence="11" type="ORF">DMAD_06604</name>
</gene>
<dbReference type="InterPro" id="IPR036457">
    <property type="entry name" value="PPM-type-like_dom_sf"/>
</dbReference>
<evidence type="ECO:0000256" key="6">
    <source>
        <dbReference type="ARBA" id="ARBA00022801"/>
    </source>
</evidence>
<accession>A0AAU9FSC5</accession>
<comment type="cofactor">
    <cofactor evidence="1">
        <name>Mn(2+)</name>
        <dbReference type="ChEBI" id="CHEBI:29035"/>
    </cofactor>
</comment>
<comment type="similarity">
    <text evidence="3 9">Belongs to the PP2C family.</text>
</comment>
<comment type="cofactor">
    <cofactor evidence="2">
        <name>Mg(2+)</name>
        <dbReference type="ChEBI" id="CHEBI:18420"/>
    </cofactor>
</comment>